<evidence type="ECO:0000313" key="3">
    <source>
        <dbReference type="EMBL" id="OZM70684.1"/>
    </source>
</evidence>
<feature type="signal peptide" evidence="2">
    <location>
        <begin position="1"/>
        <end position="21"/>
    </location>
</feature>
<protein>
    <submittedName>
        <fullName evidence="3">Uncharacterized protein</fullName>
    </submittedName>
</protein>
<gene>
    <name evidence="3" type="ORF">CFN78_23710</name>
</gene>
<organism evidence="3 4">
    <name type="scientific">Amycolatopsis antarctica</name>
    <dbReference type="NCBI Taxonomy" id="1854586"/>
    <lineage>
        <taxon>Bacteria</taxon>
        <taxon>Bacillati</taxon>
        <taxon>Actinomycetota</taxon>
        <taxon>Actinomycetes</taxon>
        <taxon>Pseudonocardiales</taxon>
        <taxon>Pseudonocardiaceae</taxon>
        <taxon>Amycolatopsis</taxon>
    </lineage>
</organism>
<feature type="transmembrane region" description="Helical" evidence="1">
    <location>
        <begin position="83"/>
        <end position="102"/>
    </location>
</feature>
<dbReference type="AlphaFoldDB" id="A0A263CX14"/>
<keyword evidence="2" id="KW-0732">Signal</keyword>
<proteinExistence type="predicted"/>
<sequence>MVALLAGLVLTVGLHCAGGMAGMSAMPSGSAVAPIDMTLHTSAQVSATAGSDGPAMPAAPTPRASGVGVATVSASDIPADHGWGGALAACLVVFLGIVAAVVKWRPRRIGRLVLSMNRADRWPSRPAVVPRAPSLAQLCLLRT</sequence>
<evidence type="ECO:0000256" key="2">
    <source>
        <dbReference type="SAM" id="SignalP"/>
    </source>
</evidence>
<keyword evidence="1" id="KW-0472">Membrane</keyword>
<dbReference type="Proteomes" id="UP000242444">
    <property type="component" value="Unassembled WGS sequence"/>
</dbReference>
<reference evidence="3 4" key="1">
    <citation type="submission" date="2017-07" db="EMBL/GenBank/DDBJ databases">
        <title>Amycolatopsis antarcticus sp. nov., isolated from the surface of an Antarcticus brown macroalga.</title>
        <authorList>
            <person name="Wang J."/>
            <person name="Leiva S."/>
            <person name="Huang J."/>
            <person name="Huang Y."/>
        </authorList>
    </citation>
    <scope>NUCLEOTIDE SEQUENCE [LARGE SCALE GENOMIC DNA]</scope>
    <source>
        <strain evidence="3 4">AU-G6</strain>
    </source>
</reference>
<accession>A0A263CX14</accession>
<keyword evidence="1" id="KW-0812">Transmembrane</keyword>
<feature type="chain" id="PRO_5039640823" evidence="2">
    <location>
        <begin position="22"/>
        <end position="143"/>
    </location>
</feature>
<dbReference type="EMBL" id="NKYE01000018">
    <property type="protein sequence ID" value="OZM70684.1"/>
    <property type="molecule type" value="Genomic_DNA"/>
</dbReference>
<evidence type="ECO:0000256" key="1">
    <source>
        <dbReference type="SAM" id="Phobius"/>
    </source>
</evidence>
<evidence type="ECO:0000313" key="4">
    <source>
        <dbReference type="Proteomes" id="UP000242444"/>
    </source>
</evidence>
<keyword evidence="4" id="KW-1185">Reference proteome</keyword>
<keyword evidence="1" id="KW-1133">Transmembrane helix</keyword>
<dbReference type="InParanoid" id="A0A263CX14"/>
<comment type="caution">
    <text evidence="3">The sequence shown here is derived from an EMBL/GenBank/DDBJ whole genome shotgun (WGS) entry which is preliminary data.</text>
</comment>
<name>A0A263CX14_9PSEU</name>